<reference evidence="2" key="1">
    <citation type="submission" date="2020-01" db="EMBL/GenBank/DDBJ databases">
        <authorList>
            <person name="Meier V. D."/>
            <person name="Meier V D."/>
        </authorList>
    </citation>
    <scope>NUCLEOTIDE SEQUENCE</scope>
    <source>
        <strain evidence="2">HLG_WM_MAG_09</strain>
    </source>
</reference>
<proteinExistence type="predicted"/>
<evidence type="ECO:0000313" key="2">
    <source>
        <dbReference type="EMBL" id="CAA6829597.1"/>
    </source>
</evidence>
<dbReference type="EMBL" id="CACVAT010000534">
    <property type="protein sequence ID" value="CAA6829597.1"/>
    <property type="molecule type" value="Genomic_DNA"/>
</dbReference>
<feature type="region of interest" description="Disordered" evidence="1">
    <location>
        <begin position="145"/>
        <end position="169"/>
    </location>
</feature>
<accession>A0A6S6UJ43</accession>
<protein>
    <submittedName>
        <fullName evidence="2">Uncharacterized protein</fullName>
    </submittedName>
</protein>
<organism evidence="2">
    <name type="scientific">uncultured Thiotrichaceae bacterium</name>
    <dbReference type="NCBI Taxonomy" id="298394"/>
    <lineage>
        <taxon>Bacteria</taxon>
        <taxon>Pseudomonadati</taxon>
        <taxon>Pseudomonadota</taxon>
        <taxon>Gammaproteobacteria</taxon>
        <taxon>Thiotrichales</taxon>
        <taxon>Thiotrichaceae</taxon>
        <taxon>environmental samples</taxon>
    </lineage>
</organism>
<name>A0A6S6UJ43_9GAMM</name>
<feature type="compositionally biased region" description="Basic and acidic residues" evidence="1">
    <location>
        <begin position="103"/>
        <end position="124"/>
    </location>
</feature>
<sequence length="475" mass="52572">MLNSLNNPLRVALLSISPHNRAILEFFFAGAGKNIFQIVSVSEAEALVVDFDHPGARQEWEESAASVPAIVLSVKDCTVENTIWVPKPLTSQSLVESAEQIRKMLPDDSGSDERIATSAEKQRTASDMSSLRELLDSQREDKQVFGLSGWQQKQKEQAASAPRFSSAYAPDDSASVAVAELDEAIESDEEQLIATEDVYVPEPLSDDELLPDESGLQLGQVTTPEGNELDQEKQEQRWELLCGNATQTVVTAANWQDSALLYTPENYLLNSLVDALNLSRTSKQYVQVILDSGDYILLMPDVNLAYSSVDLYSESFSELCDTPLQGGTAKLHLPSAPELSELNEVVSQDVDQTYDLEGMIWTTSLLTSRGRLSRNADLSSPVRLKSWPNLTRLEQFPDMMPVAALWNQKAGNVFDFSEWLDVPQRHIIAFFNGAHTLGLFEVDHGKVQQEEPVAPKKNRGLFSRLLKRLLGGGSK</sequence>
<dbReference type="AlphaFoldDB" id="A0A6S6UJ43"/>
<gene>
    <name evidence="2" type="ORF">HELGO_WM22885</name>
</gene>
<evidence type="ECO:0000256" key="1">
    <source>
        <dbReference type="SAM" id="MobiDB-lite"/>
    </source>
</evidence>
<feature type="region of interest" description="Disordered" evidence="1">
    <location>
        <begin position="103"/>
        <end position="130"/>
    </location>
</feature>